<dbReference type="Gene3D" id="2.60.40.1180">
    <property type="entry name" value="Golgi alpha-mannosidase II"/>
    <property type="match status" value="2"/>
</dbReference>
<feature type="domain" description="Glycosyl hydrolase family 31 C-terminal" evidence="5">
    <location>
        <begin position="563"/>
        <end position="649"/>
    </location>
</feature>
<dbReference type="Pfam" id="PF17137">
    <property type="entry name" value="DUF5110"/>
    <property type="match status" value="1"/>
</dbReference>
<evidence type="ECO:0000256" key="2">
    <source>
        <dbReference type="RuleBase" id="RU361185"/>
    </source>
</evidence>
<reference evidence="6 7" key="1">
    <citation type="submission" date="2012-08" db="EMBL/GenBank/DDBJ databases">
        <title>Whole genome shotgun sequence of Gordonia rhizosphera NBRC 16068.</title>
        <authorList>
            <person name="Takarada H."/>
            <person name="Isaki S."/>
            <person name="Hosoyama A."/>
            <person name="Tsuchikane K."/>
            <person name="Katsumata H."/>
            <person name="Baba S."/>
            <person name="Ohji S."/>
            <person name="Yamazaki S."/>
            <person name="Fujita N."/>
        </authorList>
    </citation>
    <scope>NUCLEOTIDE SEQUENCE [LARGE SCALE GENOMIC DNA]</scope>
    <source>
        <strain evidence="6 7">NBRC 16068</strain>
    </source>
</reference>
<protein>
    <submittedName>
        <fullName evidence="6">Putative glycoside hydrolase</fullName>
    </submittedName>
</protein>
<dbReference type="Pfam" id="PF21365">
    <property type="entry name" value="Glyco_hydro_31_3rd"/>
    <property type="match status" value="1"/>
</dbReference>
<dbReference type="SUPFAM" id="SSF51011">
    <property type="entry name" value="Glycosyl hydrolase domain"/>
    <property type="match status" value="1"/>
</dbReference>
<comment type="caution">
    <text evidence="6">The sequence shown here is derived from an EMBL/GenBank/DDBJ whole genome shotgun (WGS) entry which is preliminary data.</text>
</comment>
<dbReference type="InterPro" id="IPR033403">
    <property type="entry name" value="DUF5110"/>
</dbReference>
<dbReference type="Pfam" id="PF01055">
    <property type="entry name" value="Glyco_hydro_31_2nd"/>
    <property type="match status" value="1"/>
</dbReference>
<sequence>MGMAAAAVAATGVRHASAAPLDDNHGIVTSDNIRLTVITPGLIRYEYSPTRRFEDSPTLLAHHRTARSTAYRTHTSDGVVRIDTELLTLTCPTSRFDGGPDIVLKHSGARVRPTWLSDRYVPQLTGVAFAANLETWTTSVPPLPPDNLGGWLRCLDSVRAETSMQPGLLSRSGWHFLDDTHSVLVRDDSDVFVRRPARPGYRDGYIFVYADDYKRALADLRLLSGATPLLPRRAFGNWFSRYAPYDERFYREVLIPQCERAGVALDVLVVDTDFKAPNSWNGWNWNRRLFADPRRFISWAHDRHMAVGLNIHPSISGDDPRYPESAKTAGGTLRSALTPAARFFSALGRRITGALGPTFVWDWGNRAHLTSFMRLHDSFERDGVDFWWLDWIIDESFVGATPGAIADDVWIARAYTRRPRATASRWLPLARNGASYWDMVGTRPGPWGGHRHTIHFTGDTYSTWETLAFEVVFTHAEGNIGLSYVSHDIGGFKGQTDPERYVRWMQFGAFSPIMRIHSQSIDTPRLPWEFASPFREAATAAMRIRSRLVPYLYTAARIAHDTGLPMVRGMYLDWPRRREAYEFRHQYMLGDDLLVAPVVRAASSVRTKRIWFPEGRWVNIVTGASVRGPKVVDVPVTLSDIPVYARAGSTLPLTRGTVPAADGAAPLTLKVFAGASGSSLLYHDDGHSGDYRDTGYSWTTIDWDDEARALSLDTSSPGPLTHPRPPIGRIELVGVDSRPSGVTVNSARIPDQRWVMRPHDRAATADIDGSVRDRLRRRV</sequence>
<comment type="similarity">
    <text evidence="1 2">Belongs to the glycosyl hydrolase 31 family.</text>
</comment>
<feature type="domain" description="DUF5110" evidence="4">
    <location>
        <begin position="666"/>
        <end position="713"/>
    </location>
</feature>
<dbReference type="GO" id="GO:0006491">
    <property type="term" value="P:N-glycan processing"/>
    <property type="evidence" value="ECO:0007669"/>
    <property type="project" value="TreeGrafter"/>
</dbReference>
<dbReference type="InterPro" id="IPR000322">
    <property type="entry name" value="Glyco_hydro_31_TIM"/>
</dbReference>
<dbReference type="SUPFAM" id="SSF51445">
    <property type="entry name" value="(Trans)glycosidases"/>
    <property type="match status" value="1"/>
</dbReference>
<keyword evidence="7" id="KW-1185">Reference proteome</keyword>
<dbReference type="STRING" id="1108045.GORHZ_141_00880"/>
<dbReference type="GO" id="GO:0005975">
    <property type="term" value="P:carbohydrate metabolic process"/>
    <property type="evidence" value="ECO:0007669"/>
    <property type="project" value="InterPro"/>
</dbReference>
<dbReference type="PANTHER" id="PTHR22762">
    <property type="entry name" value="ALPHA-GLUCOSIDASE"/>
    <property type="match status" value="1"/>
</dbReference>
<keyword evidence="2 6" id="KW-0378">Hydrolase</keyword>
<dbReference type="PANTHER" id="PTHR22762:SF89">
    <property type="entry name" value="ALPHA-XYLOSIDASE"/>
    <property type="match status" value="1"/>
</dbReference>
<proteinExistence type="inferred from homology"/>
<name>K6WHS2_9ACTN</name>
<dbReference type="InterPro" id="IPR017853">
    <property type="entry name" value="GH"/>
</dbReference>
<gene>
    <name evidence="6" type="ORF">GORHZ_141_00880</name>
</gene>
<evidence type="ECO:0000259" key="4">
    <source>
        <dbReference type="Pfam" id="PF17137"/>
    </source>
</evidence>
<dbReference type="eggNOG" id="COG1501">
    <property type="taxonomic scope" value="Bacteria"/>
</dbReference>
<evidence type="ECO:0000313" key="6">
    <source>
        <dbReference type="EMBL" id="GAB91712.1"/>
    </source>
</evidence>
<accession>K6WHS2</accession>
<dbReference type="Gene3D" id="3.20.20.80">
    <property type="entry name" value="Glycosidases"/>
    <property type="match status" value="1"/>
</dbReference>
<keyword evidence="2" id="KW-0326">Glycosidase</keyword>
<dbReference type="AlphaFoldDB" id="K6WHS2"/>
<evidence type="ECO:0000256" key="1">
    <source>
        <dbReference type="ARBA" id="ARBA00007806"/>
    </source>
</evidence>
<evidence type="ECO:0000313" key="7">
    <source>
        <dbReference type="Proteomes" id="UP000008363"/>
    </source>
</evidence>
<dbReference type="EMBL" id="BAHC01000141">
    <property type="protein sequence ID" value="GAB91712.1"/>
    <property type="molecule type" value="Genomic_DNA"/>
</dbReference>
<dbReference type="InterPro" id="IPR013780">
    <property type="entry name" value="Glyco_hydro_b"/>
</dbReference>
<evidence type="ECO:0000259" key="5">
    <source>
        <dbReference type="Pfam" id="PF21365"/>
    </source>
</evidence>
<evidence type="ECO:0000259" key="3">
    <source>
        <dbReference type="Pfam" id="PF01055"/>
    </source>
</evidence>
<dbReference type="GO" id="GO:0090599">
    <property type="term" value="F:alpha-glucosidase activity"/>
    <property type="evidence" value="ECO:0007669"/>
    <property type="project" value="TreeGrafter"/>
</dbReference>
<dbReference type="InterPro" id="IPR048395">
    <property type="entry name" value="Glyco_hydro_31_C"/>
</dbReference>
<dbReference type="Proteomes" id="UP000008363">
    <property type="component" value="Unassembled WGS sequence"/>
</dbReference>
<feature type="domain" description="Glycoside hydrolase family 31 TIM barrel" evidence="3">
    <location>
        <begin position="227"/>
        <end position="555"/>
    </location>
</feature>
<organism evidence="6 7">
    <name type="scientific">Gordonia rhizosphera NBRC 16068</name>
    <dbReference type="NCBI Taxonomy" id="1108045"/>
    <lineage>
        <taxon>Bacteria</taxon>
        <taxon>Bacillati</taxon>
        <taxon>Actinomycetota</taxon>
        <taxon>Actinomycetes</taxon>
        <taxon>Mycobacteriales</taxon>
        <taxon>Gordoniaceae</taxon>
        <taxon>Gordonia</taxon>
    </lineage>
</organism>